<proteinExistence type="predicted"/>
<sequence length="197" mass="22649">MGLNKEKCIKVILLYGGRSLTKVGDEFNRLHPEHASISFSCVYKLVKKFKQTVEDKLRSGSPQRSTDEETSIAVLGQFAELLKLCELSTTTNGRDVFEAMINCVENCDTDNDKLESICTDGAPTILEKRNGYVSLLEQFSDWKKKAGTTKLEKEKKKKEEEEEEEEGRRRQYVKDPYDSFRRPLRITYSESIKSVFI</sequence>
<feature type="compositionally biased region" description="Basic and acidic residues" evidence="1">
    <location>
        <begin position="149"/>
        <end position="159"/>
    </location>
</feature>
<evidence type="ECO:0000313" key="2">
    <source>
        <dbReference type="EMBL" id="KAJ4432661.1"/>
    </source>
</evidence>
<protein>
    <submittedName>
        <fullName evidence="2">Uncharacterized protein</fullName>
    </submittedName>
</protein>
<name>A0ABQ8SFU1_PERAM</name>
<keyword evidence="3" id="KW-1185">Reference proteome</keyword>
<dbReference type="EMBL" id="JAJSOF020000029">
    <property type="protein sequence ID" value="KAJ4432661.1"/>
    <property type="molecule type" value="Genomic_DNA"/>
</dbReference>
<gene>
    <name evidence="2" type="ORF">ANN_21284</name>
</gene>
<comment type="caution">
    <text evidence="2">The sequence shown here is derived from an EMBL/GenBank/DDBJ whole genome shotgun (WGS) entry which is preliminary data.</text>
</comment>
<feature type="region of interest" description="Disordered" evidence="1">
    <location>
        <begin position="149"/>
        <end position="172"/>
    </location>
</feature>
<dbReference type="Proteomes" id="UP001148838">
    <property type="component" value="Unassembled WGS sequence"/>
</dbReference>
<evidence type="ECO:0000313" key="3">
    <source>
        <dbReference type="Proteomes" id="UP001148838"/>
    </source>
</evidence>
<accession>A0ABQ8SFU1</accession>
<reference evidence="2 3" key="1">
    <citation type="journal article" date="2022" name="Allergy">
        <title>Genome assembly and annotation of Periplaneta americana reveal a comprehensive cockroach allergen profile.</title>
        <authorList>
            <person name="Wang L."/>
            <person name="Xiong Q."/>
            <person name="Saelim N."/>
            <person name="Wang L."/>
            <person name="Nong W."/>
            <person name="Wan A.T."/>
            <person name="Shi M."/>
            <person name="Liu X."/>
            <person name="Cao Q."/>
            <person name="Hui J.H.L."/>
            <person name="Sookrung N."/>
            <person name="Leung T.F."/>
            <person name="Tungtrongchitr A."/>
            <person name="Tsui S.K.W."/>
        </authorList>
    </citation>
    <scope>NUCLEOTIDE SEQUENCE [LARGE SCALE GENOMIC DNA]</scope>
    <source>
        <strain evidence="2">PWHHKU_190912</strain>
    </source>
</reference>
<evidence type="ECO:0000256" key="1">
    <source>
        <dbReference type="SAM" id="MobiDB-lite"/>
    </source>
</evidence>
<organism evidence="2 3">
    <name type="scientific">Periplaneta americana</name>
    <name type="common">American cockroach</name>
    <name type="synonym">Blatta americana</name>
    <dbReference type="NCBI Taxonomy" id="6978"/>
    <lineage>
        <taxon>Eukaryota</taxon>
        <taxon>Metazoa</taxon>
        <taxon>Ecdysozoa</taxon>
        <taxon>Arthropoda</taxon>
        <taxon>Hexapoda</taxon>
        <taxon>Insecta</taxon>
        <taxon>Pterygota</taxon>
        <taxon>Neoptera</taxon>
        <taxon>Polyneoptera</taxon>
        <taxon>Dictyoptera</taxon>
        <taxon>Blattodea</taxon>
        <taxon>Blattoidea</taxon>
        <taxon>Blattidae</taxon>
        <taxon>Blattinae</taxon>
        <taxon>Periplaneta</taxon>
    </lineage>
</organism>